<feature type="region of interest" description="Disordered" evidence="1">
    <location>
        <begin position="189"/>
        <end position="236"/>
    </location>
</feature>
<dbReference type="AlphaFoldDB" id="A0A7S9HDM2"/>
<evidence type="ECO:0000259" key="3">
    <source>
        <dbReference type="PROSITE" id="PS50222"/>
    </source>
</evidence>
<feature type="signal peptide" evidence="2">
    <location>
        <begin position="1"/>
        <end position="20"/>
    </location>
</feature>
<dbReference type="KEGG" id="smaa:IT774_16850"/>
<feature type="domain" description="EF-hand" evidence="3">
    <location>
        <begin position="175"/>
        <end position="210"/>
    </location>
</feature>
<evidence type="ECO:0000256" key="2">
    <source>
        <dbReference type="SAM" id="SignalP"/>
    </source>
</evidence>
<dbReference type="PROSITE" id="PS00018">
    <property type="entry name" value="EF_HAND_1"/>
    <property type="match status" value="2"/>
</dbReference>
<dbReference type="Gene3D" id="1.10.238.10">
    <property type="entry name" value="EF-hand"/>
    <property type="match status" value="2"/>
</dbReference>
<dbReference type="RefSeq" id="WP_195810785.1">
    <property type="nucleotide sequence ID" value="NZ_CP064795.1"/>
</dbReference>
<dbReference type="InterPro" id="IPR002048">
    <property type="entry name" value="EF_hand_dom"/>
</dbReference>
<name>A0A7S9HDM2_9ALTE</name>
<accession>A0A7S9HDM2</accession>
<evidence type="ECO:0000313" key="5">
    <source>
        <dbReference type="Proteomes" id="UP000595095"/>
    </source>
</evidence>
<sequence>MKKLTLAVVISGTLSTAAFANHHMEKIDSTFNSLDTNGDEMVSMSEVNDAPVSEYFSKMDKNGDKSLSENEYVTFLQNNPDAFSDKVKDEVQMTKARVEADMDKVAKQSREDMDYQQNNVSATVEEGSSDMTQGMRKANTMEHAAKSHGQDSANQFEQDHDGEVAYSSEQAGQPKGDVVARNEFQMMDKNGDGHVTKEEASQTGVVKTFSEIDQNDDNRITRSEYQEYRNSEEAEE</sequence>
<protein>
    <recommendedName>
        <fullName evidence="3">EF-hand domain-containing protein</fullName>
    </recommendedName>
</protein>
<reference evidence="4 5" key="1">
    <citation type="submission" date="2020-11" db="EMBL/GenBank/DDBJ databases">
        <title>Complete genome sequence for Salinimonas sp. strain G2-b.</title>
        <authorList>
            <person name="Park S.-J."/>
        </authorList>
    </citation>
    <scope>NUCLEOTIDE SEQUENCE [LARGE SCALE GENOMIC DNA]</scope>
    <source>
        <strain evidence="4 5">G2-b</strain>
    </source>
</reference>
<keyword evidence="2" id="KW-0732">Signal</keyword>
<feature type="region of interest" description="Disordered" evidence="1">
    <location>
        <begin position="143"/>
        <end position="176"/>
    </location>
</feature>
<proteinExistence type="predicted"/>
<keyword evidence="5" id="KW-1185">Reference proteome</keyword>
<evidence type="ECO:0000256" key="1">
    <source>
        <dbReference type="SAM" id="MobiDB-lite"/>
    </source>
</evidence>
<organism evidence="4 5">
    <name type="scientific">Salinimonas marina</name>
    <dbReference type="NCBI Taxonomy" id="2785918"/>
    <lineage>
        <taxon>Bacteria</taxon>
        <taxon>Pseudomonadati</taxon>
        <taxon>Pseudomonadota</taxon>
        <taxon>Gammaproteobacteria</taxon>
        <taxon>Alteromonadales</taxon>
        <taxon>Alteromonadaceae</taxon>
        <taxon>Alteromonas/Salinimonas group</taxon>
        <taxon>Salinimonas</taxon>
    </lineage>
</organism>
<dbReference type="EMBL" id="CP064795">
    <property type="protein sequence ID" value="QPG05701.1"/>
    <property type="molecule type" value="Genomic_DNA"/>
</dbReference>
<dbReference type="Pfam" id="PF13202">
    <property type="entry name" value="EF-hand_5"/>
    <property type="match status" value="2"/>
</dbReference>
<dbReference type="PROSITE" id="PS50222">
    <property type="entry name" value="EF_HAND_2"/>
    <property type="match status" value="2"/>
</dbReference>
<feature type="compositionally biased region" description="Basic and acidic residues" evidence="1">
    <location>
        <begin position="216"/>
        <end position="236"/>
    </location>
</feature>
<dbReference type="Proteomes" id="UP000595095">
    <property type="component" value="Chromosome"/>
</dbReference>
<evidence type="ECO:0000313" key="4">
    <source>
        <dbReference type="EMBL" id="QPG05701.1"/>
    </source>
</evidence>
<feature type="domain" description="EF-hand" evidence="3">
    <location>
        <begin position="47"/>
        <end position="82"/>
    </location>
</feature>
<dbReference type="InterPro" id="IPR018247">
    <property type="entry name" value="EF_Hand_1_Ca_BS"/>
</dbReference>
<dbReference type="GO" id="GO:0005509">
    <property type="term" value="F:calcium ion binding"/>
    <property type="evidence" value="ECO:0007669"/>
    <property type="project" value="InterPro"/>
</dbReference>
<gene>
    <name evidence="4" type="ORF">IT774_16850</name>
</gene>
<dbReference type="SUPFAM" id="SSF47473">
    <property type="entry name" value="EF-hand"/>
    <property type="match status" value="1"/>
</dbReference>
<feature type="chain" id="PRO_5032978008" description="EF-hand domain-containing protein" evidence="2">
    <location>
        <begin position="21"/>
        <end position="236"/>
    </location>
</feature>
<feature type="compositionally biased region" description="Basic and acidic residues" evidence="1">
    <location>
        <begin position="189"/>
        <end position="200"/>
    </location>
</feature>
<dbReference type="InterPro" id="IPR011992">
    <property type="entry name" value="EF-hand-dom_pair"/>
</dbReference>